<keyword evidence="1" id="KW-0812">Transmembrane</keyword>
<sequence>MRELIEIVIKVFAAYLVFSTVGNYVPMALVPNAFSGPNSPYIGFLAAGVSVPIGIGIILWLRAPKIAKAALSPEVPGPVVPESGVVAAGVFLIGVYWFVRSASVLLTQLGSQASLNYGWFAVLILSVALILGNDFIAKVFRKIRAAGNNA</sequence>
<organism evidence="2 3">
    <name type="scientific">Marinobacter metalliresistant</name>
    <dbReference type="NCBI Taxonomy" id="2961995"/>
    <lineage>
        <taxon>Bacteria</taxon>
        <taxon>Pseudomonadati</taxon>
        <taxon>Pseudomonadota</taxon>
        <taxon>Gammaproteobacteria</taxon>
        <taxon>Pseudomonadales</taxon>
        <taxon>Marinobacteraceae</taxon>
        <taxon>Marinobacter</taxon>
    </lineage>
</organism>
<dbReference type="RefSeq" id="WP_341580987.1">
    <property type="nucleotide sequence ID" value="NZ_CP101118.1"/>
</dbReference>
<proteinExistence type="predicted"/>
<evidence type="ECO:0000256" key="1">
    <source>
        <dbReference type="SAM" id="Phobius"/>
    </source>
</evidence>
<keyword evidence="1" id="KW-0472">Membrane</keyword>
<feature type="transmembrane region" description="Helical" evidence="1">
    <location>
        <begin position="41"/>
        <end position="63"/>
    </location>
</feature>
<dbReference type="Proteomes" id="UP001475781">
    <property type="component" value="Chromosome"/>
</dbReference>
<keyword evidence="1" id="KW-1133">Transmembrane helix</keyword>
<protein>
    <submittedName>
        <fullName evidence="2">Uncharacterized protein</fullName>
    </submittedName>
</protein>
<dbReference type="EMBL" id="CP101118">
    <property type="protein sequence ID" value="WZF87358.1"/>
    <property type="molecule type" value="Genomic_DNA"/>
</dbReference>
<reference evidence="2 3" key="1">
    <citation type="submission" date="2022-07" db="EMBL/GenBank/DDBJ databases">
        <title>A copper resistant bacterium isolated from sediment samples of deep sea hydrothermal areas.</title>
        <authorList>
            <person name="Zeng X."/>
        </authorList>
    </citation>
    <scope>NUCLEOTIDE SEQUENCE [LARGE SCALE GENOMIC DNA]</scope>
    <source>
        <strain evidence="3">CuT 6</strain>
    </source>
</reference>
<feature type="transmembrane region" description="Helical" evidence="1">
    <location>
        <begin position="117"/>
        <end position="136"/>
    </location>
</feature>
<evidence type="ECO:0000313" key="3">
    <source>
        <dbReference type="Proteomes" id="UP001475781"/>
    </source>
</evidence>
<feature type="transmembrane region" description="Helical" evidence="1">
    <location>
        <begin position="7"/>
        <end position="29"/>
    </location>
</feature>
<name>A0ABZ2VXZ9_9GAMM</name>
<feature type="transmembrane region" description="Helical" evidence="1">
    <location>
        <begin position="75"/>
        <end position="97"/>
    </location>
</feature>
<gene>
    <name evidence="2" type="ORF">NLK58_13480</name>
</gene>
<evidence type="ECO:0000313" key="2">
    <source>
        <dbReference type="EMBL" id="WZF87358.1"/>
    </source>
</evidence>
<keyword evidence="3" id="KW-1185">Reference proteome</keyword>
<accession>A0ABZ2VXZ9</accession>